<reference evidence="3 4" key="1">
    <citation type="submission" date="2010-10" db="EMBL/GenBank/DDBJ databases">
        <title>The Genome Sequence of Bacteroides eggerthii strain 1_2_48FAA.</title>
        <authorList>
            <consortium name="The Broad Institute Genome Sequencing Platform"/>
            <person name="Ward D."/>
            <person name="Earl A."/>
            <person name="Feldgarden M."/>
            <person name="Young S.K."/>
            <person name="Gargeya S."/>
            <person name="Zeng Q."/>
            <person name="Alvarado L."/>
            <person name="Berlin A."/>
            <person name="Bochicchio J."/>
            <person name="Chapman S.B."/>
            <person name="Chen Z."/>
            <person name="Freedman E."/>
            <person name="Gellesch M."/>
            <person name="Goldberg J."/>
            <person name="Griggs A."/>
            <person name="Gujja S."/>
            <person name="Heilman E."/>
            <person name="Heiman D."/>
            <person name="Howarth C."/>
            <person name="Mehta T."/>
            <person name="Neiman D."/>
            <person name="Pearson M."/>
            <person name="Roberts A."/>
            <person name="Saif S."/>
            <person name="Shea T."/>
            <person name="Shenoy N."/>
            <person name="Sisk P."/>
            <person name="Stolte C."/>
            <person name="Sykes S."/>
            <person name="White J."/>
            <person name="Yandava C."/>
            <person name="Allen-Vercoe E."/>
            <person name="Ambrose C."/>
            <person name="Strauss J."/>
            <person name="Daigneault M."/>
            <person name="Haas B."/>
            <person name="Nusbaum C."/>
            <person name="Birren B."/>
        </authorList>
    </citation>
    <scope>NUCLEOTIDE SEQUENCE [LARGE SCALE GENOMIC DNA]</scope>
    <source>
        <strain evidence="3 4">1_2_48FAA</strain>
    </source>
</reference>
<feature type="domain" description="Tyr recombinase" evidence="2">
    <location>
        <begin position="2"/>
        <end position="191"/>
    </location>
</feature>
<dbReference type="RefSeq" id="WP_004293102.1">
    <property type="nucleotide sequence ID" value="NZ_AKBX01000003.1"/>
</dbReference>
<dbReference type="InterPro" id="IPR002104">
    <property type="entry name" value="Integrase_catalytic"/>
</dbReference>
<name>E5WVE2_9BACE</name>
<accession>E5WVE2</accession>
<dbReference type="InterPro" id="IPR011010">
    <property type="entry name" value="DNA_brk_join_enz"/>
</dbReference>
<dbReference type="GO" id="GO:0003677">
    <property type="term" value="F:DNA binding"/>
    <property type="evidence" value="ECO:0007669"/>
    <property type="project" value="InterPro"/>
</dbReference>
<dbReference type="SUPFAM" id="SSF56349">
    <property type="entry name" value="DNA breaking-rejoining enzymes"/>
    <property type="match status" value="1"/>
</dbReference>
<dbReference type="EMBL" id="ACWG01000008">
    <property type="protein sequence ID" value="EFV30752.1"/>
    <property type="molecule type" value="Genomic_DNA"/>
</dbReference>
<dbReference type="InterPro" id="IPR050090">
    <property type="entry name" value="Tyrosine_recombinase_XerCD"/>
</dbReference>
<evidence type="ECO:0000256" key="1">
    <source>
        <dbReference type="ARBA" id="ARBA00023172"/>
    </source>
</evidence>
<gene>
    <name evidence="3" type="ORF">HMPREF1016_00644</name>
</gene>
<protein>
    <submittedName>
        <fullName evidence="3">Phage integrase</fullName>
    </submittedName>
</protein>
<keyword evidence="1" id="KW-0233">DNA recombination</keyword>
<dbReference type="Gene3D" id="1.10.443.10">
    <property type="entry name" value="Intergrase catalytic core"/>
    <property type="match status" value="1"/>
</dbReference>
<dbReference type="PANTHER" id="PTHR30349:SF82">
    <property type="entry name" value="INTEGRASE_RECOMBINASE YOEC-RELATED"/>
    <property type="match status" value="1"/>
</dbReference>
<dbReference type="PANTHER" id="PTHR30349">
    <property type="entry name" value="PHAGE INTEGRASE-RELATED"/>
    <property type="match status" value="1"/>
</dbReference>
<proteinExistence type="predicted"/>
<comment type="caution">
    <text evidence="3">The sequence shown here is derived from an EMBL/GenBank/DDBJ whole genome shotgun (WGS) entry which is preliminary data.</text>
</comment>
<dbReference type="InterPro" id="IPR013762">
    <property type="entry name" value="Integrase-like_cat_sf"/>
</dbReference>
<evidence type="ECO:0000259" key="2">
    <source>
        <dbReference type="PROSITE" id="PS51898"/>
    </source>
</evidence>
<evidence type="ECO:0000313" key="4">
    <source>
        <dbReference type="Proteomes" id="UP000003246"/>
    </source>
</evidence>
<dbReference type="GO" id="GO:0006310">
    <property type="term" value="P:DNA recombination"/>
    <property type="evidence" value="ECO:0007669"/>
    <property type="project" value="UniProtKB-KW"/>
</dbReference>
<dbReference type="GO" id="GO:0015074">
    <property type="term" value="P:DNA integration"/>
    <property type="evidence" value="ECO:0007669"/>
    <property type="project" value="InterPro"/>
</dbReference>
<dbReference type="Proteomes" id="UP000003246">
    <property type="component" value="Unassembled WGS sequence"/>
</dbReference>
<evidence type="ECO:0000313" key="3">
    <source>
        <dbReference type="EMBL" id="EFV30752.1"/>
    </source>
</evidence>
<dbReference type="AlphaFoldDB" id="E5WVE2"/>
<dbReference type="PROSITE" id="PS51898">
    <property type="entry name" value="TYR_RECOMBINASE"/>
    <property type="match status" value="1"/>
</dbReference>
<dbReference type="Pfam" id="PF00589">
    <property type="entry name" value="Phage_integrase"/>
    <property type="match status" value="1"/>
</dbReference>
<sequence length="195" mass="22550">MSLKYSTTTADYLVWSDAMNLIRKLAKDGNYKISLLISLGCFTGLRISDILALRWKQILNTDEFTVIEKKTGKQRTVRINLQLQQHIADCYKHINPIGSNVPILISQKGTVFTIQRVNVILKEVKKKYKVRIKNFSCHSLRKTFGRQVYTMNGENSELALIKLMELFNHSSVAITKRYLGLRQEEILQTYDCLTF</sequence>
<dbReference type="HOGENOM" id="CLU_027562_33_0_10"/>
<organism evidence="3 4">
    <name type="scientific">Bacteroides eggerthii 1_2_48FAA</name>
    <dbReference type="NCBI Taxonomy" id="665953"/>
    <lineage>
        <taxon>Bacteria</taxon>
        <taxon>Pseudomonadati</taxon>
        <taxon>Bacteroidota</taxon>
        <taxon>Bacteroidia</taxon>
        <taxon>Bacteroidales</taxon>
        <taxon>Bacteroidaceae</taxon>
        <taxon>Bacteroides</taxon>
    </lineage>
</organism>